<organism evidence="5 6">
    <name type="scientific">Achlya hypogyna</name>
    <name type="common">Oomycete</name>
    <name type="synonym">Protoachlya hypogyna</name>
    <dbReference type="NCBI Taxonomy" id="1202772"/>
    <lineage>
        <taxon>Eukaryota</taxon>
        <taxon>Sar</taxon>
        <taxon>Stramenopiles</taxon>
        <taxon>Oomycota</taxon>
        <taxon>Saprolegniomycetes</taxon>
        <taxon>Saprolegniales</taxon>
        <taxon>Achlyaceae</taxon>
        <taxon>Achlya</taxon>
    </lineage>
</organism>
<evidence type="ECO:0000259" key="3">
    <source>
        <dbReference type="Pfam" id="PF01408"/>
    </source>
</evidence>
<dbReference type="InterPro" id="IPR000683">
    <property type="entry name" value="Gfo/Idh/MocA-like_OxRdtase_N"/>
</dbReference>
<dbReference type="STRING" id="1202772.A0A1V9YYG9"/>
<dbReference type="InterPro" id="IPR036291">
    <property type="entry name" value="NAD(P)-bd_dom_sf"/>
</dbReference>
<dbReference type="PANTHER" id="PTHR43708:SF5">
    <property type="entry name" value="CONSERVED EXPRESSED OXIDOREDUCTASE (EUROFUNG)-RELATED"/>
    <property type="match status" value="1"/>
</dbReference>
<proteinExistence type="inferred from homology"/>
<comment type="caution">
    <text evidence="5">The sequence shown here is derived from an EMBL/GenBank/DDBJ whole genome shotgun (WGS) entry which is preliminary data.</text>
</comment>
<dbReference type="Pfam" id="PF22725">
    <property type="entry name" value="GFO_IDH_MocA_C3"/>
    <property type="match status" value="1"/>
</dbReference>
<dbReference type="Gene3D" id="3.40.50.720">
    <property type="entry name" value="NAD(P)-binding Rossmann-like Domain"/>
    <property type="match status" value="1"/>
</dbReference>
<dbReference type="OrthoDB" id="446809at2759"/>
<dbReference type="AlphaFoldDB" id="A0A1V9YYG9"/>
<evidence type="ECO:0000313" key="6">
    <source>
        <dbReference type="Proteomes" id="UP000243579"/>
    </source>
</evidence>
<protein>
    <recommendedName>
        <fullName evidence="7">Oxidoreductase</fullName>
    </recommendedName>
</protein>
<dbReference type="GO" id="GO:0000166">
    <property type="term" value="F:nucleotide binding"/>
    <property type="evidence" value="ECO:0007669"/>
    <property type="project" value="InterPro"/>
</dbReference>
<feature type="domain" description="GFO/IDH/MocA-like oxidoreductase" evidence="4">
    <location>
        <begin position="130"/>
        <end position="249"/>
    </location>
</feature>
<dbReference type="SUPFAM" id="SSF51735">
    <property type="entry name" value="NAD(P)-binding Rossmann-fold domains"/>
    <property type="match status" value="1"/>
</dbReference>
<comment type="similarity">
    <text evidence="1">Belongs to the Gfo/Idh/MocA family.</text>
</comment>
<evidence type="ECO:0008006" key="7">
    <source>
        <dbReference type="Google" id="ProtNLM"/>
    </source>
</evidence>
<gene>
    <name evidence="5" type="ORF">ACHHYP_05314</name>
</gene>
<dbReference type="PANTHER" id="PTHR43708">
    <property type="entry name" value="CONSERVED EXPRESSED OXIDOREDUCTASE (EUROFUNG)"/>
    <property type="match status" value="1"/>
</dbReference>
<accession>A0A1V9YYG9</accession>
<dbReference type="Gene3D" id="3.30.360.10">
    <property type="entry name" value="Dihydrodipicolinate Reductase, domain 2"/>
    <property type="match status" value="1"/>
</dbReference>
<dbReference type="Pfam" id="PF01408">
    <property type="entry name" value="GFO_IDH_MocA"/>
    <property type="match status" value="1"/>
</dbReference>
<dbReference type="EMBL" id="JNBR01000590">
    <property type="protein sequence ID" value="OQR90693.1"/>
    <property type="molecule type" value="Genomic_DNA"/>
</dbReference>
<evidence type="ECO:0000313" key="5">
    <source>
        <dbReference type="EMBL" id="OQR90693.1"/>
    </source>
</evidence>
<keyword evidence="2" id="KW-0560">Oxidoreductase</keyword>
<dbReference type="InterPro" id="IPR055170">
    <property type="entry name" value="GFO_IDH_MocA-like_dom"/>
</dbReference>
<name>A0A1V9YYG9_ACHHY</name>
<dbReference type="Proteomes" id="UP000243579">
    <property type="component" value="Unassembled WGS sequence"/>
</dbReference>
<evidence type="ECO:0000256" key="2">
    <source>
        <dbReference type="ARBA" id="ARBA00023002"/>
    </source>
</evidence>
<feature type="domain" description="Gfo/Idh/MocA-like oxidoreductase N-terminal" evidence="3">
    <location>
        <begin position="7"/>
        <end position="120"/>
    </location>
</feature>
<dbReference type="InterPro" id="IPR051317">
    <property type="entry name" value="Gfo/Idh/MocA_oxidoreduct"/>
</dbReference>
<evidence type="ECO:0000259" key="4">
    <source>
        <dbReference type="Pfam" id="PF22725"/>
    </source>
</evidence>
<evidence type="ECO:0000256" key="1">
    <source>
        <dbReference type="ARBA" id="ARBA00010928"/>
    </source>
</evidence>
<reference evidence="5 6" key="1">
    <citation type="journal article" date="2014" name="Genome Biol. Evol.">
        <title>The secreted proteins of Achlya hypogyna and Thraustotheca clavata identify the ancestral oomycete secretome and reveal gene acquisitions by horizontal gene transfer.</title>
        <authorList>
            <person name="Misner I."/>
            <person name="Blouin N."/>
            <person name="Leonard G."/>
            <person name="Richards T.A."/>
            <person name="Lane C.E."/>
        </authorList>
    </citation>
    <scope>NUCLEOTIDE SEQUENCE [LARGE SCALE GENOMIC DNA]</scope>
    <source>
        <strain evidence="5 6">ATCC 48635</strain>
    </source>
</reference>
<keyword evidence="6" id="KW-1185">Reference proteome</keyword>
<dbReference type="GO" id="GO:0016491">
    <property type="term" value="F:oxidoreductase activity"/>
    <property type="evidence" value="ECO:0007669"/>
    <property type="project" value="UniProtKB-KW"/>
</dbReference>
<sequence>MTSPLLRAGLVGFGTAAQFFHMPLLLASGRFEITHVLERSKALSRESLPRATIVRTLAELVATDIDVVIIATPTDMHFEQAKMALLAGKHVVVDKPMCVTHAQATELIGLATTQKVVLTVFQNRRWDADFLTVRKLIESQTLGALEHFEVHFDRYRPTLKGNWKESPDAAGGGMLYDLGAHLVDQMLTLFGPPASIHADVQSQRDGCENDDYFRLECSYESGLLVVLTAGMLVKDPAPKYIVRGANGIYTKFGEDGQETALRAGRTPATEGEHWGLEAEEQWGRIERASEATEVVRTEPGNYGAFYKGLADTLQFGTPQLVRPEESAAAIAIIEQAKASFLASKQ</sequence>